<proteinExistence type="predicted"/>
<dbReference type="AlphaFoldDB" id="A0A5M9WQU2"/>
<dbReference type="Gene3D" id="3.40.50.2000">
    <property type="entry name" value="Glycogen Phosphorylase B"/>
    <property type="match status" value="2"/>
</dbReference>
<evidence type="ECO:0000259" key="2">
    <source>
        <dbReference type="Pfam" id="PF13439"/>
    </source>
</evidence>
<dbReference type="InterPro" id="IPR028098">
    <property type="entry name" value="Glyco_trans_4-like_N"/>
</dbReference>
<evidence type="ECO:0000313" key="3">
    <source>
        <dbReference type="EMBL" id="KAA8783798.1"/>
    </source>
</evidence>
<comment type="caution">
    <text evidence="3">The sequence shown here is derived from an EMBL/GenBank/DDBJ whole genome shotgun (WGS) entry which is preliminary data.</text>
</comment>
<dbReference type="CDD" id="cd03801">
    <property type="entry name" value="GT4_PimA-like"/>
    <property type="match status" value="1"/>
</dbReference>
<dbReference type="GO" id="GO:0016757">
    <property type="term" value="F:glycosyltransferase activity"/>
    <property type="evidence" value="ECO:0007669"/>
    <property type="project" value="InterPro"/>
</dbReference>
<dbReference type="EMBL" id="RIAS01000003">
    <property type="protein sequence ID" value="KAA8783798.1"/>
    <property type="molecule type" value="Genomic_DNA"/>
</dbReference>
<sequence length="384" mass="43207">MKTVLVLAPNISPYPGGAEVYISDLMKELIAFGWKVICVTENPPEYNTSPIEYLQASANIEKITSSKTVTWREMIFSLLDCMEEIESKKIDIIHANSIEASLLGKIISEHCNIPLVATIHEHKPEEKSFGMGRVKLLFERLQLDAIIAPSSFYYNRALKHNMKASNVYKVVHGIDIDRMSSFTNQSNHVPSGTLKILFVGRVYSPKGLHILIEALGKLKFSFHFTLSVVGPLTDVMYKNQLDNIISFYGMQDYITFHGPVSSQSVKDFMLTSDVMVVPSLEEGFGLSIVEANMLRLPVIASKAGGINDIIEHNKNGLLFEVGDVQDLTEKLHCFIENQADISTYVENAYIRAKRDFSSIRMAKETIEVYEHILEGAGKHERYNH</sequence>
<dbReference type="Pfam" id="PF13439">
    <property type="entry name" value="Glyco_transf_4"/>
    <property type="match status" value="1"/>
</dbReference>
<protein>
    <submittedName>
        <fullName evidence="3">Glycosyltransferase family 4 protein</fullName>
    </submittedName>
</protein>
<accession>A0A5M9WQU2</accession>
<feature type="domain" description="Glycosyltransferase subfamily 4-like N-terminal" evidence="2">
    <location>
        <begin position="15"/>
        <end position="178"/>
    </location>
</feature>
<dbReference type="InterPro" id="IPR050194">
    <property type="entry name" value="Glycosyltransferase_grp1"/>
</dbReference>
<dbReference type="PANTHER" id="PTHR45947">
    <property type="entry name" value="SULFOQUINOVOSYL TRANSFERASE SQD2"/>
    <property type="match status" value="1"/>
</dbReference>
<dbReference type="RefSeq" id="WP_123063663.1">
    <property type="nucleotide sequence ID" value="NZ_RIAS01000003.1"/>
</dbReference>
<dbReference type="OrthoDB" id="9814612at2"/>
<dbReference type="Proteomes" id="UP000323664">
    <property type="component" value="Unassembled WGS sequence"/>
</dbReference>
<organism evidence="3 4">
    <name type="scientific">Paenibacillus amylolyticus</name>
    <dbReference type="NCBI Taxonomy" id="1451"/>
    <lineage>
        <taxon>Bacteria</taxon>
        <taxon>Bacillati</taxon>
        <taxon>Bacillota</taxon>
        <taxon>Bacilli</taxon>
        <taxon>Bacillales</taxon>
        <taxon>Paenibacillaceae</taxon>
        <taxon>Paenibacillus</taxon>
    </lineage>
</organism>
<feature type="domain" description="Glycosyl transferase family 1" evidence="1">
    <location>
        <begin position="185"/>
        <end position="349"/>
    </location>
</feature>
<dbReference type="SUPFAM" id="SSF53756">
    <property type="entry name" value="UDP-Glycosyltransferase/glycogen phosphorylase"/>
    <property type="match status" value="1"/>
</dbReference>
<evidence type="ECO:0000259" key="1">
    <source>
        <dbReference type="Pfam" id="PF00534"/>
    </source>
</evidence>
<dbReference type="InterPro" id="IPR001296">
    <property type="entry name" value="Glyco_trans_1"/>
</dbReference>
<keyword evidence="3" id="KW-0808">Transferase</keyword>
<dbReference type="PANTHER" id="PTHR45947:SF3">
    <property type="entry name" value="SULFOQUINOVOSYL TRANSFERASE SQD2"/>
    <property type="match status" value="1"/>
</dbReference>
<gene>
    <name evidence="3" type="ORF">EC604_08055</name>
</gene>
<dbReference type="Pfam" id="PF00534">
    <property type="entry name" value="Glycos_transf_1"/>
    <property type="match status" value="1"/>
</dbReference>
<reference evidence="3 4" key="1">
    <citation type="journal article" date="2019" name="J. Ind. Microbiol. Biotechnol.">
        <title>Paenibacillus amylolyticus 27C64 has a diverse set of carbohydrate-active enzymes and complete pectin deconstruction system.</title>
        <authorList>
            <person name="Keggi C."/>
            <person name="Doran-Peterson J."/>
        </authorList>
    </citation>
    <scope>NUCLEOTIDE SEQUENCE [LARGE SCALE GENOMIC DNA]</scope>
    <source>
        <strain evidence="3 4">27C64</strain>
    </source>
</reference>
<evidence type="ECO:0000313" key="4">
    <source>
        <dbReference type="Proteomes" id="UP000323664"/>
    </source>
</evidence>
<name>A0A5M9WQU2_PAEAM</name>